<dbReference type="GO" id="GO:0006357">
    <property type="term" value="P:regulation of transcription by RNA polymerase II"/>
    <property type="evidence" value="ECO:0007669"/>
    <property type="project" value="TreeGrafter"/>
</dbReference>
<name>V9KXH0_CALMI</name>
<dbReference type="GO" id="GO:0005737">
    <property type="term" value="C:cytoplasm"/>
    <property type="evidence" value="ECO:0007669"/>
    <property type="project" value="UniProtKB-ARBA"/>
</dbReference>
<reference evidence="6" key="4">
    <citation type="submission" date="2025-05" db="UniProtKB">
        <authorList>
            <consortium name="Ensembl"/>
        </authorList>
    </citation>
    <scope>IDENTIFICATION</scope>
</reference>
<dbReference type="FunFam" id="1.20.5.990:FF:000004">
    <property type="entry name" value="TNFAIP3 interacting protein 3"/>
    <property type="match status" value="1"/>
</dbReference>
<dbReference type="Gene3D" id="1.20.5.990">
    <property type="entry name" value="Nemo cc2-lz domain - 1d5 darpin complex"/>
    <property type="match status" value="1"/>
</dbReference>
<dbReference type="Proteomes" id="UP000314986">
    <property type="component" value="Unassembled WGS sequence"/>
</dbReference>
<dbReference type="PANTHER" id="PTHR31882">
    <property type="entry name" value="TNFAIP3-INTERACTING PROTEIN COILED COIL FAMILY MEMBER"/>
    <property type="match status" value="1"/>
</dbReference>
<dbReference type="EMBL" id="JW870815">
    <property type="protein sequence ID" value="AFP03333.1"/>
    <property type="molecule type" value="mRNA"/>
</dbReference>
<protein>
    <submittedName>
        <fullName evidence="5">TNFAIP3-interacting protein 1</fullName>
    </submittedName>
</protein>
<evidence type="ECO:0000256" key="2">
    <source>
        <dbReference type="SAM" id="Coils"/>
    </source>
</evidence>
<organism evidence="5">
    <name type="scientific">Callorhinchus milii</name>
    <name type="common">Ghost shark</name>
    <dbReference type="NCBI Taxonomy" id="7868"/>
    <lineage>
        <taxon>Eukaryota</taxon>
        <taxon>Metazoa</taxon>
        <taxon>Chordata</taxon>
        <taxon>Craniata</taxon>
        <taxon>Vertebrata</taxon>
        <taxon>Chondrichthyes</taxon>
        <taxon>Holocephali</taxon>
        <taxon>Chimaeriformes</taxon>
        <taxon>Callorhinchidae</taxon>
        <taxon>Callorhinchus</taxon>
    </lineage>
</organism>
<evidence type="ECO:0000256" key="3">
    <source>
        <dbReference type="SAM" id="MobiDB-lite"/>
    </source>
</evidence>
<reference evidence="5 7" key="3">
    <citation type="journal article" date="2014" name="Nature">
        <title>Elephant shark genome provides unique insights into gnathostome evolution.</title>
        <authorList>
            <consortium name="International Elephant Shark Genome Sequencing Consortium"/>
            <person name="Venkatesh B."/>
            <person name="Lee A.P."/>
            <person name="Ravi V."/>
            <person name="Maurya A.K."/>
            <person name="Lian M.M."/>
            <person name="Swann J.B."/>
            <person name="Ohta Y."/>
            <person name="Flajnik M.F."/>
            <person name="Sutoh Y."/>
            <person name="Kasahara M."/>
            <person name="Hoon S."/>
            <person name="Gangu V."/>
            <person name="Roy S.W."/>
            <person name="Irimia M."/>
            <person name="Korzh V."/>
            <person name="Kondrychyn I."/>
            <person name="Lim Z.W."/>
            <person name="Tay B.H."/>
            <person name="Tohari S."/>
            <person name="Kong K.W."/>
            <person name="Ho S."/>
            <person name="Lorente-Galdos B."/>
            <person name="Quilez J."/>
            <person name="Marques-Bonet T."/>
            <person name="Raney B.J."/>
            <person name="Ingham P.W."/>
            <person name="Tay A."/>
            <person name="Hillier L.W."/>
            <person name="Minx P."/>
            <person name="Boehm T."/>
            <person name="Wilson R.K."/>
            <person name="Brenner S."/>
            <person name="Warren W.C."/>
        </authorList>
    </citation>
    <scope>NUCLEOTIDE SEQUENCE</scope>
    <source>
        <tissue evidence="5">Testis</tissue>
    </source>
</reference>
<dbReference type="PANTHER" id="PTHR31882:SF11">
    <property type="entry name" value="HDA1 COMPLEX SUBUNIT 2"/>
    <property type="match status" value="1"/>
</dbReference>
<sequence length="406" mass="47577">MTLLGPQQSSREQIMHAVRSNTLDTKPKAQGQNKKENRSMEQEFEIISTHQLTNYTEESFIEKDVIGMEIEKQTKCSTDGREALEGQITLLENQKKELLEVNKQWDQQFRNMKEQYEQKVLQLRQRLTTSQRSLDDLETKLAQKQREFDKKLLFAKTKLETAEKKKQALNAELDESKELNTRLKEHNASVTKQKRYYEHEVDRLNKKLSEALAKQQVSFLHHSFQSGESLRKASSDEMRTQIEVLKHQVQIFEEDFQKERCDRERMNEEKEDLKKNIEHLQSKLTLLKAQVKIYEEDVKKEKKTNDSMEMKLQKQVAGFSQPSASPFPPLAYPACATCLKYQQPFAFPVHYPRPAMLMTQTGSSNYQHHPADYQWHLPCTNQISCVQQNCQNCRSKGTSSLKRDQK</sequence>
<dbReference type="GO" id="GO:0043122">
    <property type="term" value="P:regulation of canonical NF-kappaB signal transduction"/>
    <property type="evidence" value="ECO:0007669"/>
    <property type="project" value="UniProtKB-ARBA"/>
</dbReference>
<dbReference type="GO" id="GO:0071222">
    <property type="term" value="P:cellular response to lipopolysaccharide"/>
    <property type="evidence" value="ECO:0007669"/>
    <property type="project" value="TreeGrafter"/>
</dbReference>
<keyword evidence="7" id="KW-1185">Reference proteome</keyword>
<feature type="compositionally biased region" description="Polar residues" evidence="3">
    <location>
        <begin position="1"/>
        <end position="12"/>
    </location>
</feature>
<evidence type="ECO:0000313" key="5">
    <source>
        <dbReference type="EMBL" id="AFP03333.1"/>
    </source>
</evidence>
<proteinExistence type="evidence at transcript level"/>
<accession>V9KXH0</accession>
<dbReference type="AlphaFoldDB" id="V9KXH0"/>
<keyword evidence="1 2" id="KW-0175">Coiled coil</keyword>
<dbReference type="Pfam" id="PF16516">
    <property type="entry name" value="CC2-LZ"/>
    <property type="match status" value="1"/>
</dbReference>
<evidence type="ECO:0000256" key="1">
    <source>
        <dbReference type="ARBA" id="ARBA00023054"/>
    </source>
</evidence>
<dbReference type="InterPro" id="IPR032419">
    <property type="entry name" value="CC2-LZ_dom"/>
</dbReference>
<feature type="coiled-coil region" evidence="2">
    <location>
        <begin position="81"/>
        <end position="311"/>
    </location>
</feature>
<dbReference type="GeneTree" id="ENSGT00510000046908"/>
<dbReference type="Ensembl" id="ENSCMIT00000005574.1">
    <property type="protein sequence ID" value="ENSCMIP00000005388.1"/>
    <property type="gene ID" value="ENSCMIG00000003133.1"/>
</dbReference>
<feature type="domain" description="NF-kappa-B essential modulator NEMO CC2-LZ" evidence="4">
    <location>
        <begin position="191"/>
        <end position="285"/>
    </location>
</feature>
<reference evidence="7" key="2">
    <citation type="journal article" date="2007" name="PLoS Biol.">
        <title>Survey sequencing and comparative analysis of the elephant shark (Callorhinchus milii) genome.</title>
        <authorList>
            <person name="Venkatesh B."/>
            <person name="Kirkness E.F."/>
            <person name="Loh Y.H."/>
            <person name="Halpern A.L."/>
            <person name="Lee A.P."/>
            <person name="Johnson J."/>
            <person name="Dandona N."/>
            <person name="Viswanathan L.D."/>
            <person name="Tay A."/>
            <person name="Venter J.C."/>
            <person name="Strausberg R.L."/>
            <person name="Brenner S."/>
        </authorList>
    </citation>
    <scope>NUCLEOTIDE SEQUENCE [LARGE SCALE GENOMIC DNA]</scope>
</reference>
<feature type="region of interest" description="Disordered" evidence="3">
    <location>
        <begin position="1"/>
        <end position="40"/>
    </location>
</feature>
<evidence type="ECO:0000259" key="4">
    <source>
        <dbReference type="Pfam" id="PF16516"/>
    </source>
</evidence>
<reference evidence="7" key="1">
    <citation type="journal article" date="2006" name="Science">
        <title>Ancient noncoding elements conserved in the human genome.</title>
        <authorList>
            <person name="Venkatesh B."/>
            <person name="Kirkness E.F."/>
            <person name="Loh Y.H."/>
            <person name="Halpern A.L."/>
            <person name="Lee A.P."/>
            <person name="Johnson J."/>
            <person name="Dandona N."/>
            <person name="Viswanathan L.D."/>
            <person name="Tay A."/>
            <person name="Venter J.C."/>
            <person name="Strausberg R.L."/>
            <person name="Brenner S."/>
        </authorList>
    </citation>
    <scope>NUCLEOTIDE SEQUENCE [LARGE SCALE GENOMIC DNA]</scope>
</reference>
<evidence type="ECO:0000313" key="7">
    <source>
        <dbReference type="Proteomes" id="UP000314986"/>
    </source>
</evidence>
<evidence type="ECO:0000313" key="6">
    <source>
        <dbReference type="Ensembl" id="ENSCMIP00000005388.1"/>
    </source>
</evidence>
<dbReference type="STRING" id="7868.ENSCMIP00000005388"/>